<dbReference type="InParanoid" id="C8VPK6"/>
<dbReference type="RefSeq" id="XP_050468917.1">
    <property type="nucleotide sequence ID" value="XM_050613075.1"/>
</dbReference>
<dbReference type="VEuPathDB" id="FungiDB:AN10322"/>
<dbReference type="OMA" id="TAFFWQD"/>
<reference evidence="2" key="2">
    <citation type="journal article" date="2009" name="Fungal Genet. Biol.">
        <title>The 2008 update of the Aspergillus nidulans genome annotation: a community effort.</title>
        <authorList>
            <person name="Wortman J.R."/>
            <person name="Gilsenan J.M."/>
            <person name="Joardar V."/>
            <person name="Deegan J."/>
            <person name="Clutterbuck J."/>
            <person name="Andersen M.R."/>
            <person name="Archer D."/>
            <person name="Bencina M."/>
            <person name="Braus G."/>
            <person name="Coutinho P."/>
            <person name="von Dohren H."/>
            <person name="Doonan J."/>
            <person name="Driessen A.J."/>
            <person name="Durek P."/>
            <person name="Espeso E."/>
            <person name="Fekete E."/>
            <person name="Flipphi M."/>
            <person name="Estrada C.G."/>
            <person name="Geysens S."/>
            <person name="Goldman G."/>
            <person name="de Groot P.W."/>
            <person name="Hansen K."/>
            <person name="Harris S.D."/>
            <person name="Heinekamp T."/>
            <person name="Helmstaedt K."/>
            <person name="Henrissat B."/>
            <person name="Hofmann G."/>
            <person name="Homan T."/>
            <person name="Horio T."/>
            <person name="Horiuchi H."/>
            <person name="James S."/>
            <person name="Jones M."/>
            <person name="Karaffa L."/>
            <person name="Karanyi Z."/>
            <person name="Kato M."/>
            <person name="Keller N."/>
            <person name="Kelly D.E."/>
            <person name="Kiel J.A."/>
            <person name="Kim J.M."/>
            <person name="van der Klei I.J."/>
            <person name="Klis F.M."/>
            <person name="Kovalchuk A."/>
            <person name="Krasevec N."/>
            <person name="Kubicek C.P."/>
            <person name="Liu B."/>
            <person name="Maccabe A."/>
            <person name="Meyer V."/>
            <person name="Mirabito P."/>
            <person name="Miskei M."/>
            <person name="Mos M."/>
            <person name="Mullins J."/>
            <person name="Nelson D.R."/>
            <person name="Nielsen J."/>
            <person name="Oakley B.R."/>
            <person name="Osmani S.A."/>
            <person name="Pakula T."/>
            <person name="Paszewski A."/>
            <person name="Paulsen I."/>
            <person name="Pilsyk S."/>
            <person name="Pocsi I."/>
            <person name="Punt P.J."/>
            <person name="Ram A.F."/>
            <person name="Ren Q."/>
            <person name="Robellet X."/>
            <person name="Robson G."/>
            <person name="Seiboth B."/>
            <person name="van Solingen P."/>
            <person name="Specht T."/>
            <person name="Sun J."/>
            <person name="Taheri-Talesh N."/>
            <person name="Takeshita N."/>
            <person name="Ussery D."/>
            <person name="vanKuyk P.A."/>
            <person name="Visser H."/>
            <person name="van de Vondervoort P.J."/>
            <person name="de Vries R.P."/>
            <person name="Walton J."/>
            <person name="Xiang X."/>
            <person name="Xiong Y."/>
            <person name="Zeng A.P."/>
            <person name="Brandt B.W."/>
            <person name="Cornell M.J."/>
            <person name="van den Hondel C.A."/>
            <person name="Visser J."/>
            <person name="Oliver S.G."/>
            <person name="Turner G."/>
        </authorList>
    </citation>
    <scope>GENOME REANNOTATION</scope>
    <source>
        <strain evidence="2">FGSC A4 / ATCC 38163 / CBS 112.46 / NRRL 194 / M139</strain>
    </source>
</reference>
<proteinExistence type="predicted"/>
<dbReference type="CDD" id="cd19490">
    <property type="entry name" value="XRCC2"/>
    <property type="match status" value="1"/>
</dbReference>
<dbReference type="Gene3D" id="3.40.50.300">
    <property type="entry name" value="P-loop containing nucleotide triphosphate hydrolases"/>
    <property type="match status" value="1"/>
</dbReference>
<dbReference type="KEGG" id="ani:ANIA_10322"/>
<dbReference type="InterPro" id="IPR027417">
    <property type="entry name" value="P-loop_NTPase"/>
</dbReference>
<dbReference type="OrthoDB" id="2193813at2759"/>
<reference evidence="2" key="1">
    <citation type="journal article" date="2005" name="Nature">
        <title>Sequencing of Aspergillus nidulans and comparative analysis with A. fumigatus and A. oryzae.</title>
        <authorList>
            <person name="Galagan J.E."/>
            <person name="Calvo S.E."/>
            <person name="Cuomo C."/>
            <person name="Ma L.J."/>
            <person name="Wortman J.R."/>
            <person name="Batzoglou S."/>
            <person name="Lee S.I."/>
            <person name="Basturkmen M."/>
            <person name="Spevak C.C."/>
            <person name="Clutterbuck J."/>
            <person name="Kapitonov V."/>
            <person name="Jurka J."/>
            <person name="Scazzocchio C."/>
            <person name="Farman M."/>
            <person name="Butler J."/>
            <person name="Purcell S."/>
            <person name="Harris S."/>
            <person name="Braus G.H."/>
            <person name="Draht O."/>
            <person name="Busch S."/>
            <person name="D'Enfert C."/>
            <person name="Bouchier C."/>
            <person name="Goldman G.H."/>
            <person name="Bell-Pedersen D."/>
            <person name="Griffiths-Jones S."/>
            <person name="Doonan J.H."/>
            <person name="Yu J."/>
            <person name="Vienken K."/>
            <person name="Pain A."/>
            <person name="Freitag M."/>
            <person name="Selker E.U."/>
            <person name="Archer D.B."/>
            <person name="Penalva M.A."/>
            <person name="Oakley B.R."/>
            <person name="Momany M."/>
            <person name="Tanaka T."/>
            <person name="Kumagai T."/>
            <person name="Asai K."/>
            <person name="Machida M."/>
            <person name="Nierman W.C."/>
            <person name="Denning D.W."/>
            <person name="Caddick M."/>
            <person name="Hynes M."/>
            <person name="Paoletti M."/>
            <person name="Fischer R."/>
            <person name="Miller B."/>
            <person name="Dyer P."/>
            <person name="Sachs M.S."/>
            <person name="Osmani S.A."/>
            <person name="Birren B.W."/>
        </authorList>
    </citation>
    <scope>NUCLEOTIDE SEQUENCE [LARGE SCALE GENOMIC DNA]</scope>
    <source>
        <strain evidence="2">FGSC A4 / ATCC 38163 / CBS 112.46 / NRRL 194 / M139</strain>
    </source>
</reference>
<evidence type="ECO:0000313" key="1">
    <source>
        <dbReference type="EMBL" id="CBF87027.1"/>
    </source>
</evidence>
<dbReference type="PANTHER" id="PTHR46644">
    <property type="entry name" value="DNA REPAIR PROTEIN XRCC2"/>
    <property type="match status" value="1"/>
</dbReference>
<keyword evidence="2" id="KW-1185">Reference proteome</keyword>
<dbReference type="GO" id="GO:0005657">
    <property type="term" value="C:replication fork"/>
    <property type="evidence" value="ECO:0000318"/>
    <property type="project" value="GO_Central"/>
</dbReference>
<dbReference type="GeneID" id="74896336"/>
<dbReference type="EMBL" id="BN001307">
    <property type="protein sequence ID" value="CBF87027.1"/>
    <property type="molecule type" value="Genomic_DNA"/>
</dbReference>
<evidence type="ECO:0000313" key="2">
    <source>
        <dbReference type="Proteomes" id="UP000000560"/>
    </source>
</evidence>
<gene>
    <name evidence="1" type="ORF">ANIA_10322</name>
</gene>
<protein>
    <submittedName>
        <fullName evidence="1">Rad51 family DNA repair protein, putative (AFU_orthologue AFUA_3G14460)</fullName>
    </submittedName>
</protein>
<dbReference type="PANTHER" id="PTHR46644:SF2">
    <property type="entry name" value="DNA REPAIR PROTEIN XRCC2"/>
    <property type="match status" value="1"/>
</dbReference>
<dbReference type="GO" id="GO:0000724">
    <property type="term" value="P:double-strand break repair via homologous recombination"/>
    <property type="evidence" value="ECO:0000318"/>
    <property type="project" value="GO_Central"/>
</dbReference>
<dbReference type="AlphaFoldDB" id="C8VPK6"/>
<dbReference type="GO" id="GO:0005815">
    <property type="term" value="C:microtubule organizing center"/>
    <property type="evidence" value="ECO:0000318"/>
    <property type="project" value="GO_Central"/>
</dbReference>
<sequence length="422" mass="46942">MSASFGEKLLQEVHEESLEELLHDLKVLHREHSGTTKTRLGVSPIDELLELFGTYSQPLHGLPGTREDIVADPDGDTVAGENHEPAHLEVPVHPAFPSRPYTILEISSTCSAAGKSQVLYYLAALAVLPSRFNGIPLNGSNSAVVFIDTDGRFDAERLRTVARGIVLDKLENTSDADTENHGAVEAMTFASLQHIHVFRPQSSLALLATLQSLDAYLLDLSRHASGNRALRAIMIDSATAFLWQDKLQDEIARTEDIGRSAAEIERERLQREKFYLADIYADLVTSLKQLQSTFDCDVIYTATSFGGRSTENPSMPYGSYNPLDTALQTPSFRSPLPSPWGLFPTLRLVLQRKVLRPFPPGATVQEAERDAPMRQKVAMRGEFLGFVNGWGREDWPRRRLEELKRRGAQFTFNVGQNSVTLN</sequence>
<dbReference type="InterPro" id="IPR030547">
    <property type="entry name" value="XRCC2"/>
</dbReference>
<dbReference type="SUPFAM" id="SSF52540">
    <property type="entry name" value="P-loop containing nucleoside triphosphate hydrolases"/>
    <property type="match status" value="1"/>
</dbReference>
<dbReference type="GO" id="GO:0042148">
    <property type="term" value="P:DNA strand invasion"/>
    <property type="evidence" value="ECO:0000318"/>
    <property type="project" value="GO_Central"/>
</dbReference>
<dbReference type="Proteomes" id="UP000000560">
    <property type="component" value="Chromosome VII"/>
</dbReference>
<organism evidence="1 2">
    <name type="scientific">Emericella nidulans (strain FGSC A4 / ATCC 38163 / CBS 112.46 / NRRL 194 / M139)</name>
    <name type="common">Aspergillus nidulans</name>
    <dbReference type="NCBI Taxonomy" id="227321"/>
    <lineage>
        <taxon>Eukaryota</taxon>
        <taxon>Fungi</taxon>
        <taxon>Dikarya</taxon>
        <taxon>Ascomycota</taxon>
        <taxon>Pezizomycotina</taxon>
        <taxon>Eurotiomycetes</taxon>
        <taxon>Eurotiomycetidae</taxon>
        <taxon>Eurotiales</taxon>
        <taxon>Aspergillaceae</taxon>
        <taxon>Aspergillus</taxon>
        <taxon>Aspergillus subgen. Nidulantes</taxon>
    </lineage>
</organism>
<dbReference type="eggNOG" id="KOG2859">
    <property type="taxonomic scope" value="Eukaryota"/>
</dbReference>
<dbReference type="HOGENOM" id="CLU_046729_0_0_1"/>
<dbReference type="GO" id="GO:0033063">
    <property type="term" value="C:Rad51B-Rad51C-Rad51D-XRCC2 complex"/>
    <property type="evidence" value="ECO:0000318"/>
    <property type="project" value="GO_Central"/>
</dbReference>
<name>C8VPK6_EMENI</name>
<dbReference type="STRING" id="227321.C8VPK6"/>
<accession>C8VPK6</accession>